<reference evidence="1 2" key="1">
    <citation type="journal article" date="2016" name="Nat. Commun.">
        <title>Thousands of microbial genomes shed light on interconnected biogeochemical processes in an aquifer system.</title>
        <authorList>
            <person name="Anantharaman K."/>
            <person name="Brown C.T."/>
            <person name="Hug L.A."/>
            <person name="Sharon I."/>
            <person name="Castelle C.J."/>
            <person name="Probst A.J."/>
            <person name="Thomas B.C."/>
            <person name="Singh A."/>
            <person name="Wilkins M.J."/>
            <person name="Karaoz U."/>
            <person name="Brodie E.L."/>
            <person name="Williams K.H."/>
            <person name="Hubbard S.S."/>
            <person name="Banfield J.F."/>
        </authorList>
    </citation>
    <scope>NUCLEOTIDE SEQUENCE [LARGE SCALE GENOMIC DNA]</scope>
</reference>
<dbReference type="SUPFAM" id="SSF63829">
    <property type="entry name" value="Calcium-dependent phosphotriesterase"/>
    <property type="match status" value="1"/>
</dbReference>
<proteinExistence type="predicted"/>
<comment type="caution">
    <text evidence="1">The sequence shown here is derived from an EMBL/GenBank/DDBJ whole genome shotgun (WGS) entry which is preliminary data.</text>
</comment>
<dbReference type="InterPro" id="IPR011042">
    <property type="entry name" value="6-blade_b-propeller_TolB-like"/>
</dbReference>
<evidence type="ECO:0000313" key="2">
    <source>
        <dbReference type="Proteomes" id="UP000179243"/>
    </source>
</evidence>
<evidence type="ECO:0000313" key="1">
    <source>
        <dbReference type="EMBL" id="OGK03746.1"/>
    </source>
</evidence>
<accession>A0A1F7FB87</accession>
<dbReference type="Proteomes" id="UP000179243">
    <property type="component" value="Unassembled WGS sequence"/>
</dbReference>
<name>A0A1F7FB87_UNCRA</name>
<gene>
    <name evidence="1" type="ORF">A2519_02010</name>
</gene>
<sequence>MTLHIMKNRKIVKNTLGAVLAVISILLFSCSKDSPTGPEEAPFVHITCTKNSFSGQAITFYAVFSTPVVENTIEWHLSGREEYRASVPITGLRRITRDTLVVNWNNITAPYVGQNAADTVYVFMKNSNEVSNQIVISLKNHVPVLDSVKMNRILLGRNTTEDTINIIRVHMNPTVGCTLSLFIHDVDQDHPSFFIKDLPDLINPNQAMDSVWVLPRQEFDTVRTGQLLFTDGKGGMRSYPFEIVVYSEVHSVWVASTYGPNSVSPLSKITNSGKKLFTLNRFQQVKFLEVFPTNKNGSEAVWVLDRTIPATKTQLVSDTLFILDDDGRVLKSVGGFKEHVRCFTINKIDNIAYAVDSNTVKRITQDGKLTTDFTLASGRIEAMDVNQYNPNTYWIGIAVTSGVQTKRYICRVLDKAIVDTVNYDSLDKVVGIAAATRNNIYWVAGDGAILLVDMTADTVIAEITGFRSPQIVANQVRDSLYCWVADVGNNRVVRLTANAISGSMSVDDGFSSGLFITTSGTLFEQPRAIALDYSANPPVLWVADYGNYRIVKVNAVNGIVIGSQIDLFDLELENSDAISVNVGIF</sequence>
<organism evidence="1 2">
    <name type="scientific">Candidatus Raymondbacteria bacterium RIFOXYD12_FULL_49_13</name>
    <dbReference type="NCBI Taxonomy" id="1817890"/>
    <lineage>
        <taxon>Bacteria</taxon>
        <taxon>Raymondiibacteriota</taxon>
    </lineage>
</organism>
<dbReference type="EMBL" id="MFYX01000083">
    <property type="protein sequence ID" value="OGK03746.1"/>
    <property type="molecule type" value="Genomic_DNA"/>
</dbReference>
<dbReference type="PROSITE" id="PS51257">
    <property type="entry name" value="PROKAR_LIPOPROTEIN"/>
    <property type="match status" value="1"/>
</dbReference>
<protein>
    <submittedName>
        <fullName evidence="1">Uncharacterized protein</fullName>
    </submittedName>
</protein>
<dbReference type="Gene3D" id="2.120.10.30">
    <property type="entry name" value="TolB, C-terminal domain"/>
    <property type="match status" value="1"/>
</dbReference>
<dbReference type="AlphaFoldDB" id="A0A1F7FB87"/>